<protein>
    <submittedName>
        <fullName evidence="1">Uncharacterized protein</fullName>
    </submittedName>
</protein>
<evidence type="ECO:0000313" key="2">
    <source>
        <dbReference type="Proteomes" id="UP000070700"/>
    </source>
</evidence>
<accession>A0A194WV76</accession>
<sequence>MAPQRKYTSVLNDIMHAAQVNELGFTEDEIEEKIWHIYEEICRHVSVHDPELDYDGKQWLAELLAWEELFPYDKDQFLGTRPPSLPKHQHPRYIAPNGLPFCGCCACMSWEQGDLRCPFIRVEKCGKSGHDEFKYRIGTEIEGETRCPACKEDEKKNQEGAGWVFVEKEEQSYGDREADG</sequence>
<dbReference type="Proteomes" id="UP000070700">
    <property type="component" value="Unassembled WGS sequence"/>
</dbReference>
<name>A0A194WV76_MOLSC</name>
<organism evidence="1 2">
    <name type="scientific">Mollisia scopiformis</name>
    <name type="common">Conifer needle endophyte fungus</name>
    <name type="synonym">Phialocephala scopiformis</name>
    <dbReference type="NCBI Taxonomy" id="149040"/>
    <lineage>
        <taxon>Eukaryota</taxon>
        <taxon>Fungi</taxon>
        <taxon>Dikarya</taxon>
        <taxon>Ascomycota</taxon>
        <taxon>Pezizomycotina</taxon>
        <taxon>Leotiomycetes</taxon>
        <taxon>Helotiales</taxon>
        <taxon>Mollisiaceae</taxon>
        <taxon>Mollisia</taxon>
    </lineage>
</organism>
<reference evidence="1 2" key="1">
    <citation type="submission" date="2015-10" db="EMBL/GenBank/DDBJ databases">
        <title>Full genome of DAOMC 229536 Phialocephala scopiformis, a fungal endophyte of spruce producing the potent anti-insectan compound rugulosin.</title>
        <authorList>
            <consortium name="DOE Joint Genome Institute"/>
            <person name="Walker A.K."/>
            <person name="Frasz S.L."/>
            <person name="Seifert K.A."/>
            <person name="Miller J.D."/>
            <person name="Mondo S.J."/>
            <person name="Labutti K."/>
            <person name="Lipzen A."/>
            <person name="Dockter R."/>
            <person name="Kennedy M."/>
            <person name="Grigoriev I.V."/>
            <person name="Spatafora J.W."/>
        </authorList>
    </citation>
    <scope>NUCLEOTIDE SEQUENCE [LARGE SCALE GENOMIC DNA]</scope>
    <source>
        <strain evidence="1 2">CBS 120377</strain>
    </source>
</reference>
<gene>
    <name evidence="1" type="ORF">LY89DRAFT_738514</name>
</gene>
<dbReference type="AlphaFoldDB" id="A0A194WV76"/>
<dbReference type="GeneID" id="28830104"/>
<dbReference type="OrthoDB" id="10585594at2759"/>
<dbReference type="KEGG" id="psco:LY89DRAFT_738514"/>
<dbReference type="EMBL" id="KQ947425">
    <property type="protein sequence ID" value="KUJ11871.1"/>
    <property type="molecule type" value="Genomic_DNA"/>
</dbReference>
<evidence type="ECO:0000313" key="1">
    <source>
        <dbReference type="EMBL" id="KUJ11871.1"/>
    </source>
</evidence>
<keyword evidence="2" id="KW-1185">Reference proteome</keyword>
<dbReference type="InParanoid" id="A0A194WV76"/>
<dbReference type="RefSeq" id="XP_018066226.1">
    <property type="nucleotide sequence ID" value="XM_018220378.1"/>
</dbReference>
<proteinExistence type="predicted"/>